<keyword evidence="3" id="KW-0488">Methylation</keyword>
<gene>
    <name evidence="6" type="ORF">D515_00421</name>
</gene>
<dbReference type="Pfam" id="PF00114">
    <property type="entry name" value="Pilin"/>
    <property type="match status" value="1"/>
</dbReference>
<proteinExistence type="inferred from homology"/>
<protein>
    <submittedName>
        <fullName evidence="6">Type IV pilin PilA</fullName>
    </submittedName>
</protein>
<dbReference type="GO" id="GO:0015628">
    <property type="term" value="P:protein secretion by the type II secretion system"/>
    <property type="evidence" value="ECO:0007669"/>
    <property type="project" value="InterPro"/>
</dbReference>
<dbReference type="Pfam" id="PF07963">
    <property type="entry name" value="N_methyl"/>
    <property type="match status" value="1"/>
</dbReference>
<evidence type="ECO:0000256" key="4">
    <source>
        <dbReference type="RuleBase" id="RU000389"/>
    </source>
</evidence>
<dbReference type="GO" id="GO:0009289">
    <property type="term" value="C:pilus"/>
    <property type="evidence" value="ECO:0007669"/>
    <property type="project" value="InterPro"/>
</dbReference>
<dbReference type="InterPro" id="IPR012902">
    <property type="entry name" value="N_methyl_site"/>
</dbReference>
<evidence type="ECO:0000256" key="3">
    <source>
        <dbReference type="ARBA" id="ARBA00022481"/>
    </source>
</evidence>
<comment type="subunit">
    <text evidence="2">The pili are polar flexible filaments of about 5.4 nanometers diameter and 2.5 micrometers average length; they consist of only a single polypeptide chain arranged in a helical configuration of five subunits per turn in the assembled pilus.</text>
</comment>
<keyword evidence="5" id="KW-0472">Membrane</keyword>
<name>R1ISR1_9GAMM</name>
<evidence type="ECO:0000256" key="5">
    <source>
        <dbReference type="SAM" id="Phobius"/>
    </source>
</evidence>
<dbReference type="InterPro" id="IPR045584">
    <property type="entry name" value="Pilin-like"/>
</dbReference>
<reference evidence="6 7" key="1">
    <citation type="journal article" date="2014" name="PLoS ONE">
        <title>Grimontia indica AK16(T), sp. nov., Isolated from a Seawater Sample Reports the Presence of Pathogenic Genes Similar to Vibrio Genus.</title>
        <authorList>
            <person name="Singh A."/>
            <person name="Vaidya B."/>
            <person name="Khatri I."/>
            <person name="Srinivas T.N."/>
            <person name="Subramanian S."/>
            <person name="Korpole S."/>
            <person name="Pinnaka A.K."/>
        </authorList>
    </citation>
    <scope>NUCLEOTIDE SEQUENCE [LARGE SCALE GENOMIC DNA]</scope>
    <source>
        <strain evidence="6 7">AK16</strain>
    </source>
</reference>
<dbReference type="GO" id="GO:0015627">
    <property type="term" value="C:type II protein secretion system complex"/>
    <property type="evidence" value="ECO:0007669"/>
    <property type="project" value="InterPro"/>
</dbReference>
<dbReference type="eggNOG" id="COG4969">
    <property type="taxonomic scope" value="Bacteria"/>
</dbReference>
<keyword evidence="7" id="KW-1185">Reference proteome</keyword>
<keyword evidence="5" id="KW-0812">Transmembrane</keyword>
<dbReference type="EMBL" id="ANFM02000012">
    <property type="protein sequence ID" value="EOD80467.1"/>
    <property type="molecule type" value="Genomic_DNA"/>
</dbReference>
<dbReference type="InterPro" id="IPR001082">
    <property type="entry name" value="Pilin"/>
</dbReference>
<keyword evidence="4" id="KW-0281">Fimbrium</keyword>
<keyword evidence="5" id="KW-1133">Transmembrane helix</keyword>
<dbReference type="GO" id="GO:0007155">
    <property type="term" value="P:cell adhesion"/>
    <property type="evidence" value="ECO:0007669"/>
    <property type="project" value="InterPro"/>
</dbReference>
<dbReference type="Gene3D" id="3.30.700.10">
    <property type="entry name" value="Glycoprotein, Type 4 Pilin"/>
    <property type="match status" value="1"/>
</dbReference>
<feature type="transmembrane region" description="Helical" evidence="5">
    <location>
        <begin position="12"/>
        <end position="32"/>
    </location>
</feature>
<dbReference type="SUPFAM" id="SSF54523">
    <property type="entry name" value="Pili subunits"/>
    <property type="match status" value="1"/>
</dbReference>
<evidence type="ECO:0000256" key="2">
    <source>
        <dbReference type="ARBA" id="ARBA00011156"/>
    </source>
</evidence>
<dbReference type="AlphaFoldDB" id="R1ISR1"/>
<dbReference type="PRINTS" id="PR00813">
    <property type="entry name" value="BCTERIALGSPG"/>
</dbReference>
<dbReference type="PANTHER" id="PTHR30093:SF34">
    <property type="entry name" value="PREPILIN PEPTIDASE-DEPENDENT PROTEIN D"/>
    <property type="match status" value="1"/>
</dbReference>
<accession>R1ISR1</accession>
<sequence length="151" mass="15828">MDMKKQKGFSLIELLIVVAIIGALTAIAVPAYESYTKKSDATAGVATLKSLLTNIDLYTQENTFPTNDTANWNALGAATDMTALGTLELAQVTTGTGDDAKLTGGTITLEFGSNTSLNGTEVQYEKSATGWKCVHNTGVEDLKSCTAGTPK</sequence>
<comment type="similarity">
    <text evidence="1 4">Belongs to the N-Me-Phe pilin family.</text>
</comment>
<dbReference type="NCBIfam" id="TIGR02532">
    <property type="entry name" value="IV_pilin_GFxxxE"/>
    <property type="match status" value="1"/>
</dbReference>
<evidence type="ECO:0000313" key="7">
    <source>
        <dbReference type="Proteomes" id="UP000011223"/>
    </source>
</evidence>
<organism evidence="6 7">
    <name type="scientific">Grimontia indica</name>
    <dbReference type="NCBI Taxonomy" id="1056512"/>
    <lineage>
        <taxon>Bacteria</taxon>
        <taxon>Pseudomonadati</taxon>
        <taxon>Pseudomonadota</taxon>
        <taxon>Gammaproteobacteria</taxon>
        <taxon>Vibrionales</taxon>
        <taxon>Vibrionaceae</taxon>
        <taxon>Grimontia</taxon>
    </lineage>
</organism>
<comment type="caution">
    <text evidence="6">The sequence shown here is derived from an EMBL/GenBank/DDBJ whole genome shotgun (WGS) entry which is preliminary data.</text>
</comment>
<dbReference type="PANTHER" id="PTHR30093">
    <property type="entry name" value="GENERAL SECRETION PATHWAY PROTEIN G"/>
    <property type="match status" value="1"/>
</dbReference>
<evidence type="ECO:0000256" key="1">
    <source>
        <dbReference type="ARBA" id="ARBA00005233"/>
    </source>
</evidence>
<dbReference type="Proteomes" id="UP000011223">
    <property type="component" value="Unassembled WGS sequence"/>
</dbReference>
<evidence type="ECO:0000313" key="6">
    <source>
        <dbReference type="EMBL" id="EOD80467.1"/>
    </source>
</evidence>
<dbReference type="PROSITE" id="PS00409">
    <property type="entry name" value="PROKAR_NTER_METHYL"/>
    <property type="match status" value="1"/>
</dbReference>
<dbReference type="InterPro" id="IPR000983">
    <property type="entry name" value="Bac_GSPG_pilin"/>
</dbReference>